<dbReference type="RefSeq" id="XP_025434472.1">
    <property type="nucleotide sequence ID" value="XM_025570620.1"/>
</dbReference>
<feature type="region of interest" description="Disordered" evidence="1">
    <location>
        <begin position="1"/>
        <end position="88"/>
    </location>
</feature>
<reference evidence="3 4" key="1">
    <citation type="submission" date="2016-12" db="EMBL/GenBank/DDBJ databases">
        <title>The genomes of Aspergillus section Nigri reveals drivers in fungal speciation.</title>
        <authorList>
            <consortium name="DOE Joint Genome Institute"/>
            <person name="Vesth T.C."/>
            <person name="Nybo J."/>
            <person name="Theobald S."/>
            <person name="Brandl J."/>
            <person name="Frisvad J.C."/>
            <person name="Nielsen K.F."/>
            <person name="Lyhne E.K."/>
            <person name="Kogle M.E."/>
            <person name="Kuo A."/>
            <person name="Riley R."/>
            <person name="Clum A."/>
            <person name="Nolan M."/>
            <person name="Lipzen A."/>
            <person name="Salamov A."/>
            <person name="Henrissat B."/>
            <person name="Wiebenga A."/>
            <person name="De Vries R.P."/>
            <person name="Grigoriev I.V."/>
            <person name="Mortensen U.H."/>
            <person name="Andersen M.R."/>
            <person name="Baker S.E."/>
        </authorList>
    </citation>
    <scope>NUCLEOTIDE SEQUENCE [LARGE SCALE GENOMIC DNA]</scope>
    <source>
        <strain evidence="3 4">JOP 1030-1</strain>
    </source>
</reference>
<dbReference type="EMBL" id="KZ821221">
    <property type="protein sequence ID" value="PYH48490.1"/>
    <property type="molecule type" value="Genomic_DNA"/>
</dbReference>
<feature type="compositionally biased region" description="Basic residues" evidence="1">
    <location>
        <begin position="1"/>
        <end position="10"/>
    </location>
</feature>
<gene>
    <name evidence="3" type="ORF">BP01DRAFT_149264</name>
</gene>
<sequence>MRGGKRRDRKRERGGPAGGEKEERTGRKGEGRGGAGKQQSVKVEQQKQSKAEQSKAKQKQCKKKARDQTRANKARPPDGTSKKSRRPLSSSLQSLFFSFLLLFLLFLCGPASLYRWVKKKRKEKRSMQ</sequence>
<keyword evidence="2" id="KW-0472">Membrane</keyword>
<name>A0A318ZWM0_9EURO</name>
<feature type="compositionally biased region" description="Basic residues" evidence="1">
    <location>
        <begin position="56"/>
        <end position="65"/>
    </location>
</feature>
<evidence type="ECO:0000313" key="3">
    <source>
        <dbReference type="EMBL" id="PYH48490.1"/>
    </source>
</evidence>
<keyword evidence="2" id="KW-1133">Transmembrane helix</keyword>
<accession>A0A318ZWM0</accession>
<organism evidence="3 4">
    <name type="scientific">Aspergillus saccharolyticus JOP 1030-1</name>
    <dbReference type="NCBI Taxonomy" id="1450539"/>
    <lineage>
        <taxon>Eukaryota</taxon>
        <taxon>Fungi</taxon>
        <taxon>Dikarya</taxon>
        <taxon>Ascomycota</taxon>
        <taxon>Pezizomycotina</taxon>
        <taxon>Eurotiomycetes</taxon>
        <taxon>Eurotiomycetidae</taxon>
        <taxon>Eurotiales</taxon>
        <taxon>Aspergillaceae</taxon>
        <taxon>Aspergillus</taxon>
        <taxon>Aspergillus subgen. Circumdati</taxon>
    </lineage>
</organism>
<dbReference type="AlphaFoldDB" id="A0A318ZWM0"/>
<feature type="compositionally biased region" description="Basic and acidic residues" evidence="1">
    <location>
        <begin position="11"/>
        <end position="31"/>
    </location>
</feature>
<keyword evidence="2" id="KW-0812">Transmembrane</keyword>
<proteinExistence type="predicted"/>
<feature type="compositionally biased region" description="Basic and acidic residues" evidence="1">
    <location>
        <begin position="44"/>
        <end position="55"/>
    </location>
</feature>
<keyword evidence="4" id="KW-1185">Reference proteome</keyword>
<protein>
    <submittedName>
        <fullName evidence="3">Uncharacterized protein</fullName>
    </submittedName>
</protein>
<evidence type="ECO:0000256" key="2">
    <source>
        <dbReference type="SAM" id="Phobius"/>
    </source>
</evidence>
<feature type="transmembrane region" description="Helical" evidence="2">
    <location>
        <begin position="95"/>
        <end position="117"/>
    </location>
</feature>
<evidence type="ECO:0000313" key="4">
    <source>
        <dbReference type="Proteomes" id="UP000248349"/>
    </source>
</evidence>
<evidence type="ECO:0000256" key="1">
    <source>
        <dbReference type="SAM" id="MobiDB-lite"/>
    </source>
</evidence>
<dbReference type="GeneID" id="37071848"/>
<dbReference type="Proteomes" id="UP000248349">
    <property type="component" value="Unassembled WGS sequence"/>
</dbReference>